<dbReference type="GO" id="GO:0005634">
    <property type="term" value="C:nucleus"/>
    <property type="evidence" value="ECO:0007669"/>
    <property type="project" value="UniProtKB-SubCell"/>
</dbReference>
<reference evidence="14 15" key="2">
    <citation type="journal article" date="2008" name="Bioinformatics">
        <title>Assembly reconciliation.</title>
        <authorList>
            <person name="Zimin A.V."/>
            <person name="Smith D.R."/>
            <person name="Sutton G."/>
            <person name="Yorke J.A."/>
        </authorList>
    </citation>
    <scope>NUCLEOTIDE SEQUENCE [LARGE SCALE GENOMIC DNA]</scope>
    <source>
        <strain evidence="14 15">TSC#14021-0224.01</strain>
    </source>
</reference>
<dbReference type="Pfam" id="PF07776">
    <property type="entry name" value="zf-AD"/>
    <property type="match status" value="1"/>
</dbReference>
<proteinExistence type="inferred from homology"/>
<evidence type="ECO:0000256" key="10">
    <source>
        <dbReference type="PROSITE-ProRule" id="PRU00042"/>
    </source>
</evidence>
<dbReference type="SUPFAM" id="SSF57667">
    <property type="entry name" value="beta-beta-alpha zinc fingers"/>
    <property type="match status" value="2"/>
</dbReference>
<dbReference type="InterPro" id="IPR012934">
    <property type="entry name" value="Znf_AD"/>
</dbReference>
<evidence type="ECO:0000256" key="4">
    <source>
        <dbReference type="ARBA" id="ARBA00022737"/>
    </source>
</evidence>
<protein>
    <submittedName>
        <fullName evidence="14">GG11921</fullName>
    </submittedName>
</protein>
<feature type="binding site" evidence="11">
    <location>
        <position position="56"/>
    </location>
    <ligand>
        <name>Zn(2+)</name>
        <dbReference type="ChEBI" id="CHEBI:29105"/>
    </ligand>
</feature>
<feature type="domain" description="C2H2-type" evidence="12">
    <location>
        <begin position="224"/>
        <end position="250"/>
    </location>
</feature>
<evidence type="ECO:0000313" key="14">
    <source>
        <dbReference type="EMBL" id="EDV53043.1"/>
    </source>
</evidence>
<evidence type="ECO:0000256" key="8">
    <source>
        <dbReference type="ARBA" id="ARBA00023163"/>
    </source>
</evidence>
<dbReference type="KEGG" id="der:6555031"/>
<dbReference type="PhylomeDB" id="B3P560"/>
<feature type="binding site" evidence="11">
    <location>
        <position position="9"/>
    </location>
    <ligand>
        <name>Zn(2+)</name>
        <dbReference type="ChEBI" id="CHEBI:29105"/>
    </ligand>
</feature>
<feature type="domain" description="C2H2-type" evidence="12">
    <location>
        <begin position="196"/>
        <end position="223"/>
    </location>
</feature>
<feature type="domain" description="C2H2-type" evidence="12">
    <location>
        <begin position="168"/>
        <end position="195"/>
    </location>
</feature>
<feature type="binding site" evidence="11">
    <location>
        <position position="53"/>
    </location>
    <ligand>
        <name>Zn(2+)</name>
        <dbReference type="ChEBI" id="CHEBI:29105"/>
    </ligand>
</feature>
<evidence type="ECO:0000313" key="15">
    <source>
        <dbReference type="Proteomes" id="UP000008711"/>
    </source>
</evidence>
<keyword evidence="4" id="KW-0677">Repeat</keyword>
<feature type="domain" description="ZAD" evidence="13">
    <location>
        <begin position="4"/>
        <end position="80"/>
    </location>
</feature>
<dbReference type="EMBL" id="CH954182">
    <property type="protein sequence ID" value="EDV53043.1"/>
    <property type="molecule type" value="Genomic_DNA"/>
</dbReference>
<name>B3P560_DROER</name>
<keyword evidence="5 10" id="KW-0863">Zinc-finger</keyword>
<comment type="similarity">
    <text evidence="2">Belongs to the krueppel C2H2-type zinc-finger protein family.</text>
</comment>
<evidence type="ECO:0000256" key="1">
    <source>
        <dbReference type="ARBA" id="ARBA00004123"/>
    </source>
</evidence>
<evidence type="ECO:0000256" key="11">
    <source>
        <dbReference type="PROSITE-ProRule" id="PRU01263"/>
    </source>
</evidence>
<dbReference type="Gene3D" id="3.40.1800.20">
    <property type="match status" value="1"/>
</dbReference>
<feature type="binding site" evidence="11">
    <location>
        <position position="6"/>
    </location>
    <ligand>
        <name>Zn(2+)</name>
        <dbReference type="ChEBI" id="CHEBI:29105"/>
    </ligand>
</feature>
<dbReference type="InterPro" id="IPR036236">
    <property type="entry name" value="Znf_C2H2_sf"/>
</dbReference>
<dbReference type="AlphaFoldDB" id="B3P560"/>
<dbReference type="GO" id="GO:0008270">
    <property type="term" value="F:zinc ion binding"/>
    <property type="evidence" value="ECO:0007669"/>
    <property type="project" value="UniProtKB-UniRule"/>
</dbReference>
<dbReference type="PROSITE" id="PS51915">
    <property type="entry name" value="ZAD"/>
    <property type="match status" value="1"/>
</dbReference>
<comment type="subcellular location">
    <subcellularLocation>
        <location evidence="1">Nucleus</location>
    </subcellularLocation>
</comment>
<dbReference type="PROSITE" id="PS50157">
    <property type="entry name" value="ZINC_FINGER_C2H2_2"/>
    <property type="match status" value="3"/>
</dbReference>
<evidence type="ECO:0000256" key="2">
    <source>
        <dbReference type="ARBA" id="ARBA00006991"/>
    </source>
</evidence>
<dbReference type="Pfam" id="PF00096">
    <property type="entry name" value="zf-C2H2"/>
    <property type="match status" value="3"/>
</dbReference>
<keyword evidence="15" id="KW-1185">Reference proteome</keyword>
<dbReference type="FunFam" id="3.30.160.60:FF:000188">
    <property type="entry name" value="Zinc finger protein 787"/>
    <property type="match status" value="1"/>
</dbReference>
<dbReference type="SMART" id="SM00868">
    <property type="entry name" value="zf-AD"/>
    <property type="match status" value="1"/>
</dbReference>
<dbReference type="InterPro" id="IPR013087">
    <property type="entry name" value="Znf_C2H2_type"/>
</dbReference>
<dbReference type="SUPFAM" id="SSF57716">
    <property type="entry name" value="Glucocorticoid receptor-like (DNA-binding domain)"/>
    <property type="match status" value="1"/>
</dbReference>
<evidence type="ECO:0000256" key="9">
    <source>
        <dbReference type="ARBA" id="ARBA00023242"/>
    </source>
</evidence>
<dbReference type="SMART" id="SM00355">
    <property type="entry name" value="ZnF_C2H2"/>
    <property type="match status" value="3"/>
</dbReference>
<dbReference type="Gene3D" id="3.30.160.60">
    <property type="entry name" value="Classic Zinc Finger"/>
    <property type="match status" value="3"/>
</dbReference>
<dbReference type="PROSITE" id="PS00028">
    <property type="entry name" value="ZINC_FINGER_C2H2_1"/>
    <property type="match status" value="3"/>
</dbReference>
<dbReference type="FunFam" id="3.30.160.60:FF:000557">
    <property type="entry name" value="zinc finger and SCAN domain-containing protein 29"/>
    <property type="match status" value="1"/>
</dbReference>
<dbReference type="OrthoDB" id="9439903at2759"/>
<keyword evidence="6 11" id="KW-0862">Zinc</keyword>
<evidence type="ECO:0000256" key="6">
    <source>
        <dbReference type="ARBA" id="ARBA00022833"/>
    </source>
</evidence>
<dbReference type="GO" id="GO:0010468">
    <property type="term" value="P:regulation of gene expression"/>
    <property type="evidence" value="ECO:0007669"/>
    <property type="project" value="TreeGrafter"/>
</dbReference>
<dbReference type="PANTHER" id="PTHR16515">
    <property type="entry name" value="PR DOMAIN ZINC FINGER PROTEIN"/>
    <property type="match status" value="1"/>
</dbReference>
<evidence type="ECO:0000259" key="12">
    <source>
        <dbReference type="PROSITE" id="PS50157"/>
    </source>
</evidence>
<reference evidence="14 15" key="1">
    <citation type="journal article" date="2007" name="Nature">
        <title>Evolution of genes and genomes on the Drosophila phylogeny.</title>
        <authorList>
            <consortium name="Drosophila 12 Genomes Consortium"/>
            <person name="Clark A.G."/>
            <person name="Eisen M.B."/>
            <person name="Smith D.R."/>
            <person name="Bergman C.M."/>
            <person name="Oliver B."/>
            <person name="Markow T.A."/>
            <person name="Kaufman T.C."/>
            <person name="Kellis M."/>
            <person name="Gelbart W."/>
            <person name="Iyer V.N."/>
            <person name="Pollard D.A."/>
            <person name="Sackton T.B."/>
            <person name="Larracuente A.M."/>
            <person name="Singh N.D."/>
            <person name="Abad J.P."/>
            <person name="Abt D.N."/>
            <person name="Adryan B."/>
            <person name="Aguade M."/>
            <person name="Akashi H."/>
            <person name="Anderson W.W."/>
            <person name="Aquadro C.F."/>
            <person name="Ardell D.H."/>
            <person name="Arguello R."/>
            <person name="Artieri C.G."/>
            <person name="Barbash D.A."/>
            <person name="Barker D."/>
            <person name="Barsanti P."/>
            <person name="Batterham P."/>
            <person name="Batzoglou S."/>
            <person name="Begun D."/>
            <person name="Bhutkar A."/>
            <person name="Blanco E."/>
            <person name="Bosak S.A."/>
            <person name="Bradley R.K."/>
            <person name="Brand A.D."/>
            <person name="Brent M.R."/>
            <person name="Brooks A.N."/>
            <person name="Brown R.H."/>
            <person name="Butlin R.K."/>
            <person name="Caggese C."/>
            <person name="Calvi B.R."/>
            <person name="Bernardo de Carvalho A."/>
            <person name="Caspi A."/>
            <person name="Castrezana S."/>
            <person name="Celniker S.E."/>
            <person name="Chang J.L."/>
            <person name="Chapple C."/>
            <person name="Chatterji S."/>
            <person name="Chinwalla A."/>
            <person name="Civetta A."/>
            <person name="Clifton S.W."/>
            <person name="Comeron J.M."/>
            <person name="Costello J.C."/>
            <person name="Coyne J.A."/>
            <person name="Daub J."/>
            <person name="David R.G."/>
            <person name="Delcher A.L."/>
            <person name="Delehaunty K."/>
            <person name="Do C.B."/>
            <person name="Ebling H."/>
            <person name="Edwards K."/>
            <person name="Eickbush T."/>
            <person name="Evans J.D."/>
            <person name="Filipski A."/>
            <person name="Findeiss S."/>
            <person name="Freyhult E."/>
            <person name="Fulton L."/>
            <person name="Fulton R."/>
            <person name="Garcia A.C."/>
            <person name="Gardiner A."/>
            <person name="Garfield D.A."/>
            <person name="Garvin B.E."/>
            <person name="Gibson G."/>
            <person name="Gilbert D."/>
            <person name="Gnerre S."/>
            <person name="Godfrey J."/>
            <person name="Good R."/>
            <person name="Gotea V."/>
            <person name="Gravely B."/>
            <person name="Greenberg A.J."/>
            <person name="Griffiths-Jones S."/>
            <person name="Gross S."/>
            <person name="Guigo R."/>
            <person name="Gustafson E.A."/>
            <person name="Haerty W."/>
            <person name="Hahn M.W."/>
            <person name="Halligan D.L."/>
            <person name="Halpern A.L."/>
            <person name="Halter G.M."/>
            <person name="Han M.V."/>
            <person name="Heger A."/>
            <person name="Hillier L."/>
            <person name="Hinrichs A.S."/>
            <person name="Holmes I."/>
            <person name="Hoskins R.A."/>
            <person name="Hubisz M.J."/>
            <person name="Hultmark D."/>
            <person name="Huntley M.A."/>
            <person name="Jaffe D.B."/>
            <person name="Jagadeeshan S."/>
            <person name="Jeck W.R."/>
            <person name="Johnson J."/>
            <person name="Jones C.D."/>
            <person name="Jordan W.C."/>
            <person name="Karpen G.H."/>
            <person name="Kataoka E."/>
            <person name="Keightley P.D."/>
            <person name="Kheradpour P."/>
            <person name="Kirkness E.F."/>
            <person name="Koerich L.B."/>
            <person name="Kristiansen K."/>
            <person name="Kudrna D."/>
            <person name="Kulathinal R.J."/>
            <person name="Kumar S."/>
            <person name="Kwok R."/>
            <person name="Lander E."/>
            <person name="Langley C.H."/>
            <person name="Lapoint R."/>
            <person name="Lazzaro B.P."/>
            <person name="Lee S.J."/>
            <person name="Levesque L."/>
            <person name="Li R."/>
            <person name="Lin C.F."/>
            <person name="Lin M.F."/>
            <person name="Lindblad-Toh K."/>
            <person name="Llopart A."/>
            <person name="Long M."/>
            <person name="Low L."/>
            <person name="Lozovsky E."/>
            <person name="Lu J."/>
            <person name="Luo M."/>
            <person name="Machado C.A."/>
            <person name="Makalowski W."/>
            <person name="Marzo M."/>
            <person name="Matsuda M."/>
            <person name="Matzkin L."/>
            <person name="McAllister B."/>
            <person name="McBride C.S."/>
            <person name="McKernan B."/>
            <person name="McKernan K."/>
            <person name="Mendez-Lago M."/>
            <person name="Minx P."/>
            <person name="Mollenhauer M.U."/>
            <person name="Montooth K."/>
            <person name="Mount S.M."/>
            <person name="Mu X."/>
            <person name="Myers E."/>
            <person name="Negre B."/>
            <person name="Newfeld S."/>
            <person name="Nielsen R."/>
            <person name="Noor M.A."/>
            <person name="O'Grady P."/>
            <person name="Pachter L."/>
            <person name="Papaceit M."/>
            <person name="Parisi M.J."/>
            <person name="Parisi M."/>
            <person name="Parts L."/>
            <person name="Pedersen J.S."/>
            <person name="Pesole G."/>
            <person name="Phillippy A.M."/>
            <person name="Ponting C.P."/>
            <person name="Pop M."/>
            <person name="Porcelli D."/>
            <person name="Powell J.R."/>
            <person name="Prohaska S."/>
            <person name="Pruitt K."/>
            <person name="Puig M."/>
            <person name="Quesneville H."/>
            <person name="Ram K.R."/>
            <person name="Rand D."/>
            <person name="Rasmussen M.D."/>
            <person name="Reed L.K."/>
            <person name="Reenan R."/>
            <person name="Reily A."/>
            <person name="Remington K.A."/>
            <person name="Rieger T.T."/>
            <person name="Ritchie M.G."/>
            <person name="Robin C."/>
            <person name="Rogers Y.H."/>
            <person name="Rohde C."/>
            <person name="Rozas J."/>
            <person name="Rubenfield M.J."/>
            <person name="Ruiz A."/>
            <person name="Russo S."/>
            <person name="Salzberg S.L."/>
            <person name="Sanchez-Gracia A."/>
            <person name="Saranga D.J."/>
            <person name="Sato H."/>
            <person name="Schaeffer S.W."/>
            <person name="Schatz M.C."/>
            <person name="Schlenke T."/>
            <person name="Schwartz R."/>
            <person name="Segarra C."/>
            <person name="Singh R.S."/>
            <person name="Sirot L."/>
            <person name="Sirota M."/>
            <person name="Sisneros N.B."/>
            <person name="Smith C.D."/>
            <person name="Smith T.F."/>
            <person name="Spieth J."/>
            <person name="Stage D.E."/>
            <person name="Stark A."/>
            <person name="Stephan W."/>
            <person name="Strausberg R.L."/>
            <person name="Strempel S."/>
            <person name="Sturgill D."/>
            <person name="Sutton G."/>
            <person name="Sutton G.G."/>
            <person name="Tao W."/>
            <person name="Teichmann S."/>
            <person name="Tobari Y.N."/>
            <person name="Tomimura Y."/>
            <person name="Tsolas J.M."/>
            <person name="Valente V.L."/>
            <person name="Venter E."/>
            <person name="Venter J.C."/>
            <person name="Vicario S."/>
            <person name="Vieira F.G."/>
            <person name="Vilella A.J."/>
            <person name="Villasante A."/>
            <person name="Walenz B."/>
            <person name="Wang J."/>
            <person name="Wasserman M."/>
            <person name="Watts T."/>
            <person name="Wilson D."/>
            <person name="Wilson R.K."/>
            <person name="Wing R.A."/>
            <person name="Wolfner M.F."/>
            <person name="Wong A."/>
            <person name="Wong G.K."/>
            <person name="Wu C.I."/>
            <person name="Wu G."/>
            <person name="Yamamoto D."/>
            <person name="Yang H.P."/>
            <person name="Yang S.P."/>
            <person name="Yorke J.A."/>
            <person name="Yoshida K."/>
            <person name="Zdobnov E."/>
            <person name="Zhang P."/>
            <person name="Zhang Y."/>
            <person name="Zimin A.V."/>
            <person name="Baldwin J."/>
            <person name="Abdouelleil A."/>
            <person name="Abdulkadir J."/>
            <person name="Abebe A."/>
            <person name="Abera B."/>
            <person name="Abreu J."/>
            <person name="Acer S.C."/>
            <person name="Aftuck L."/>
            <person name="Alexander A."/>
            <person name="An P."/>
            <person name="Anderson E."/>
            <person name="Anderson S."/>
            <person name="Arachi H."/>
            <person name="Azer M."/>
            <person name="Bachantsang P."/>
            <person name="Barry A."/>
            <person name="Bayul T."/>
            <person name="Berlin A."/>
            <person name="Bessette D."/>
            <person name="Bloom T."/>
            <person name="Blye J."/>
            <person name="Boguslavskiy L."/>
            <person name="Bonnet C."/>
            <person name="Boukhgalter B."/>
            <person name="Bourzgui I."/>
            <person name="Brown A."/>
            <person name="Cahill P."/>
            <person name="Channer S."/>
            <person name="Cheshatsang Y."/>
            <person name="Chuda L."/>
            <person name="Citroen M."/>
            <person name="Collymore A."/>
            <person name="Cooke P."/>
            <person name="Costello M."/>
            <person name="D'Aco K."/>
            <person name="Daza R."/>
            <person name="De Haan G."/>
            <person name="DeGray S."/>
            <person name="DeMaso C."/>
            <person name="Dhargay N."/>
            <person name="Dooley K."/>
            <person name="Dooley E."/>
            <person name="Doricent M."/>
            <person name="Dorje P."/>
            <person name="Dorjee K."/>
            <person name="Dupes A."/>
            <person name="Elong R."/>
            <person name="Falk J."/>
            <person name="Farina A."/>
            <person name="Faro S."/>
            <person name="Ferguson D."/>
            <person name="Fisher S."/>
            <person name="Foley C.D."/>
            <person name="Franke A."/>
            <person name="Friedrich D."/>
            <person name="Gadbois L."/>
            <person name="Gearin G."/>
            <person name="Gearin C.R."/>
            <person name="Giannoukos G."/>
            <person name="Goode T."/>
            <person name="Graham J."/>
            <person name="Grandbois E."/>
            <person name="Grewal S."/>
            <person name="Gyaltsen K."/>
            <person name="Hafez N."/>
            <person name="Hagos B."/>
            <person name="Hall J."/>
            <person name="Henson C."/>
            <person name="Hollinger A."/>
            <person name="Honan T."/>
            <person name="Huard M.D."/>
            <person name="Hughes L."/>
            <person name="Hurhula B."/>
            <person name="Husby M.E."/>
            <person name="Kamat A."/>
            <person name="Kanga B."/>
            <person name="Kashin S."/>
            <person name="Khazanovich D."/>
            <person name="Kisner P."/>
            <person name="Lance K."/>
            <person name="Lara M."/>
            <person name="Lee W."/>
            <person name="Lennon N."/>
            <person name="Letendre F."/>
            <person name="LeVine R."/>
            <person name="Lipovsky A."/>
            <person name="Liu X."/>
            <person name="Liu J."/>
            <person name="Liu S."/>
            <person name="Lokyitsang T."/>
            <person name="Lokyitsang Y."/>
            <person name="Lubonja R."/>
            <person name="Lui A."/>
            <person name="MacDonald P."/>
            <person name="Magnisalis V."/>
            <person name="Maru K."/>
            <person name="Matthews C."/>
            <person name="McCusker W."/>
            <person name="McDonough S."/>
            <person name="Mehta T."/>
            <person name="Meldrim J."/>
            <person name="Meneus L."/>
            <person name="Mihai O."/>
            <person name="Mihalev A."/>
            <person name="Mihova T."/>
            <person name="Mittelman R."/>
            <person name="Mlenga V."/>
            <person name="Montmayeur A."/>
            <person name="Mulrain L."/>
            <person name="Navidi A."/>
            <person name="Naylor J."/>
            <person name="Negash T."/>
            <person name="Nguyen T."/>
            <person name="Nguyen N."/>
            <person name="Nicol R."/>
            <person name="Norbu C."/>
            <person name="Norbu N."/>
            <person name="Novod N."/>
            <person name="O'Neill B."/>
            <person name="Osman S."/>
            <person name="Markiewicz E."/>
            <person name="Oyono O.L."/>
            <person name="Patti C."/>
            <person name="Phunkhang P."/>
            <person name="Pierre F."/>
            <person name="Priest M."/>
            <person name="Raghuraman S."/>
            <person name="Rege F."/>
            <person name="Reyes R."/>
            <person name="Rise C."/>
            <person name="Rogov P."/>
            <person name="Ross K."/>
            <person name="Ryan E."/>
            <person name="Settipalli S."/>
            <person name="Shea T."/>
            <person name="Sherpa N."/>
            <person name="Shi L."/>
            <person name="Shih D."/>
            <person name="Sparrow T."/>
            <person name="Spaulding J."/>
            <person name="Stalker J."/>
            <person name="Stange-Thomann N."/>
            <person name="Stavropoulos S."/>
            <person name="Stone C."/>
            <person name="Strader C."/>
            <person name="Tesfaye S."/>
            <person name="Thomson T."/>
            <person name="Thoulutsang Y."/>
            <person name="Thoulutsang D."/>
            <person name="Topham K."/>
            <person name="Topping I."/>
            <person name="Tsamla T."/>
            <person name="Vassiliev H."/>
            <person name="Vo A."/>
            <person name="Wangchuk T."/>
            <person name="Wangdi T."/>
            <person name="Weiand M."/>
            <person name="Wilkinson J."/>
            <person name="Wilson A."/>
            <person name="Yadav S."/>
            <person name="Young G."/>
            <person name="Yu Q."/>
            <person name="Zembek L."/>
            <person name="Zhong D."/>
            <person name="Zimmer A."/>
            <person name="Zwirko Z."/>
            <person name="Jaffe D.B."/>
            <person name="Alvarez P."/>
            <person name="Brockman W."/>
            <person name="Butler J."/>
            <person name="Chin C."/>
            <person name="Gnerre S."/>
            <person name="Grabherr M."/>
            <person name="Kleber M."/>
            <person name="Mauceli E."/>
            <person name="MacCallum I."/>
        </authorList>
    </citation>
    <scope>NUCLEOTIDE SEQUENCE [LARGE SCALE GENOMIC DNA]</scope>
    <source>
        <strain evidence="14 15">TSC#14021-0224.01</strain>
    </source>
</reference>
<accession>B3P560</accession>
<evidence type="ECO:0000256" key="5">
    <source>
        <dbReference type="ARBA" id="ARBA00022771"/>
    </source>
</evidence>
<dbReference type="eggNOG" id="KOG1721">
    <property type="taxonomic scope" value="Eukaryota"/>
</dbReference>
<dbReference type="InterPro" id="IPR050331">
    <property type="entry name" value="Zinc_finger"/>
</dbReference>
<evidence type="ECO:0000259" key="13">
    <source>
        <dbReference type="PROSITE" id="PS51915"/>
    </source>
</evidence>
<keyword evidence="9" id="KW-0539">Nucleus</keyword>
<evidence type="ECO:0000256" key="7">
    <source>
        <dbReference type="ARBA" id="ARBA00023125"/>
    </source>
</evidence>
<dbReference type="Proteomes" id="UP000008711">
    <property type="component" value="Unassembled WGS sequence"/>
</dbReference>
<sequence>MASSLCRVCTARFEDEILSNIFEGAQGLSIASMIAECTGYEVEKGDRLSEYICTICLKDAQNAFEIKQMYEQSHQFYSRLKTDSQNRKRRGKKQQRLKAELFEEELVYLSDCDDQVKIRKTKSEMENHVDLPVDIDIKHSSSEKHQPKSPHASKPFAQLKLPKDAKPFKCSQCPKIFLTKAFLEEHLRNHPEDRRFQCSHCTKRFARRATLLRHQLTHTGERPYHCSHCSSTFNQTSSLNRHMKIHTEQL</sequence>
<dbReference type="GO" id="GO:0003677">
    <property type="term" value="F:DNA binding"/>
    <property type="evidence" value="ECO:0007669"/>
    <property type="project" value="UniProtKB-KW"/>
</dbReference>
<keyword evidence="8" id="KW-0804">Transcription</keyword>
<evidence type="ECO:0000256" key="3">
    <source>
        <dbReference type="ARBA" id="ARBA00022723"/>
    </source>
</evidence>
<keyword evidence="7" id="KW-0238">DNA-binding</keyword>
<organism evidence="14 15">
    <name type="scientific">Drosophila erecta</name>
    <name type="common">Fruit fly</name>
    <dbReference type="NCBI Taxonomy" id="7220"/>
    <lineage>
        <taxon>Eukaryota</taxon>
        <taxon>Metazoa</taxon>
        <taxon>Ecdysozoa</taxon>
        <taxon>Arthropoda</taxon>
        <taxon>Hexapoda</taxon>
        <taxon>Insecta</taxon>
        <taxon>Pterygota</taxon>
        <taxon>Neoptera</taxon>
        <taxon>Endopterygota</taxon>
        <taxon>Diptera</taxon>
        <taxon>Brachycera</taxon>
        <taxon>Muscomorpha</taxon>
        <taxon>Ephydroidea</taxon>
        <taxon>Drosophilidae</taxon>
        <taxon>Drosophila</taxon>
        <taxon>Sophophora</taxon>
    </lineage>
</organism>
<gene>
    <name evidence="14" type="primary">Dere\GG11921</name>
    <name evidence="14" type="ORF">Dere_GG11921</name>
</gene>
<dbReference type="FunFam" id="3.30.160.60:FF:000446">
    <property type="entry name" value="Zinc finger protein"/>
    <property type="match status" value="1"/>
</dbReference>
<dbReference type="OMA" id="DNCKPKF"/>
<dbReference type="HOGENOM" id="CLU_002678_94_10_1"/>
<keyword evidence="3 11" id="KW-0479">Metal-binding</keyword>
<dbReference type="PANTHER" id="PTHR16515:SF66">
    <property type="entry name" value="C2H2-TYPE DOMAIN-CONTAINING PROTEIN"/>
    <property type="match status" value="1"/>
</dbReference>